<sequence length="100" mass="11326">MNEGLQPVPYHSPLSTVDFSKAIEDMSRAIELDANGHKPFCLVEMDEVDISEDDDPVRQDPFGHIKERFPRGLSFQLLTRGEMDIIFARVACGDYILRDG</sequence>
<protein>
    <submittedName>
        <fullName evidence="1">Uncharacterized protein</fullName>
    </submittedName>
</protein>
<evidence type="ECO:0000313" key="2">
    <source>
        <dbReference type="Proteomes" id="UP000054272"/>
    </source>
</evidence>
<dbReference type="EMBL" id="KN848772">
    <property type="protein sequence ID" value="KIR76804.1"/>
    <property type="molecule type" value="Genomic_DNA"/>
</dbReference>
<organism evidence="1 2">
    <name type="scientific">Cryptococcus gattii EJB2</name>
    <dbReference type="NCBI Taxonomy" id="1296103"/>
    <lineage>
        <taxon>Eukaryota</taxon>
        <taxon>Fungi</taxon>
        <taxon>Dikarya</taxon>
        <taxon>Basidiomycota</taxon>
        <taxon>Agaricomycotina</taxon>
        <taxon>Tremellomycetes</taxon>
        <taxon>Tremellales</taxon>
        <taxon>Cryptococcaceae</taxon>
        <taxon>Cryptococcus</taxon>
        <taxon>Cryptococcus gattii species complex</taxon>
    </lineage>
</organism>
<accession>A0ABR5BMF4</accession>
<evidence type="ECO:0000313" key="1">
    <source>
        <dbReference type="EMBL" id="KIR76804.1"/>
    </source>
</evidence>
<proteinExistence type="predicted"/>
<dbReference type="Proteomes" id="UP000054272">
    <property type="component" value="Unassembled WGS sequence"/>
</dbReference>
<keyword evidence="2" id="KW-1185">Reference proteome</keyword>
<gene>
    <name evidence="1" type="ORF">I306_06211</name>
</gene>
<name>A0ABR5BMF4_9TREE</name>
<reference evidence="1 2" key="1">
    <citation type="submission" date="2015-01" db="EMBL/GenBank/DDBJ databases">
        <title>The Genome Sequence of Cryptococcus gattii EJB2.</title>
        <authorList>
            <consortium name="The Broad Institute Genomics Platform"/>
            <person name="Cuomo C."/>
            <person name="Litvintseva A."/>
            <person name="Chen Y."/>
            <person name="Heitman J."/>
            <person name="Sun S."/>
            <person name="Springer D."/>
            <person name="Dromer F."/>
            <person name="Young S."/>
            <person name="Zeng Q."/>
            <person name="Gargeya S."/>
            <person name="Abouelleil A."/>
            <person name="Alvarado L."/>
            <person name="Chapman S.B."/>
            <person name="Gainer-Dewar J."/>
            <person name="Goldberg J."/>
            <person name="Griggs A."/>
            <person name="Gujja S."/>
            <person name="Hansen M."/>
            <person name="Howarth C."/>
            <person name="Imamovic A."/>
            <person name="Larimer J."/>
            <person name="Murphy C."/>
            <person name="Naylor J."/>
            <person name="Pearson M."/>
            <person name="Priest M."/>
            <person name="Roberts A."/>
            <person name="Saif S."/>
            <person name="Shea T."/>
            <person name="Sykes S."/>
            <person name="Wortman J."/>
            <person name="Nusbaum C."/>
            <person name="Birren B."/>
        </authorList>
    </citation>
    <scope>NUCLEOTIDE SEQUENCE [LARGE SCALE GENOMIC DNA]</scope>
    <source>
        <strain evidence="1 2">EJB2</strain>
    </source>
</reference>